<evidence type="ECO:0000256" key="1">
    <source>
        <dbReference type="ARBA" id="ARBA00022679"/>
    </source>
</evidence>
<dbReference type="SUPFAM" id="SSF53335">
    <property type="entry name" value="S-adenosyl-L-methionine-dependent methyltransferases"/>
    <property type="match status" value="1"/>
</dbReference>
<gene>
    <name evidence="3" type="ORF">AB2B41_16310</name>
</gene>
<evidence type="ECO:0000259" key="2">
    <source>
        <dbReference type="Pfam" id="PF08241"/>
    </source>
</evidence>
<name>A0ABV3RQB5_9RHOB</name>
<dbReference type="Proteomes" id="UP001556098">
    <property type="component" value="Unassembled WGS sequence"/>
</dbReference>
<feature type="domain" description="Methyltransferase type 11" evidence="2">
    <location>
        <begin position="70"/>
        <end position="165"/>
    </location>
</feature>
<keyword evidence="3" id="KW-0489">Methyltransferase</keyword>
<comment type="caution">
    <text evidence="3">The sequence shown here is derived from an EMBL/GenBank/DDBJ whole genome shotgun (WGS) entry which is preliminary data.</text>
</comment>
<protein>
    <submittedName>
        <fullName evidence="3">Class I SAM-dependent methyltransferase</fullName>
        <ecNumber evidence="3">2.1.1.-</ecNumber>
    </submittedName>
</protein>
<dbReference type="InterPro" id="IPR013216">
    <property type="entry name" value="Methyltransf_11"/>
</dbReference>
<proteinExistence type="predicted"/>
<keyword evidence="4" id="KW-1185">Reference proteome</keyword>
<dbReference type="PANTHER" id="PTHR44068:SF11">
    <property type="entry name" value="GERANYL DIPHOSPHATE 2-C-METHYLTRANSFERASE"/>
    <property type="match status" value="1"/>
</dbReference>
<keyword evidence="1 3" id="KW-0808">Transferase</keyword>
<sequence>MAGPEDNIVAHYAQTDLFGTIMAAFEANGKTPEQIGLGDLKPIDEFHIGGFPATRALLDPLGFGSDTRVLDVGSGLGGTARHMAHTYGAQVTGVDLTPEFVETARKLSGLVGLDIRFEVGSALDLPFGDESFDAATILHVGMNLPDKARLFSEVSRVLVPGGVFAVYDVMLKGRHPPFPLPWAEEPSFSFLEKPDEYLAAGEAAGFTCTHQAGKGEVAKAFFAEMQRRIAESGPPAVGLPLLMGETAPQKAANMAQGVGSGDIEPVEMIFRKPG</sequence>
<reference evidence="3 4" key="1">
    <citation type="submission" date="2024-07" db="EMBL/GenBank/DDBJ databases">
        <title>Marimonas sp.nov., isolated from tidal-flat sediment.</title>
        <authorList>
            <person name="Jayan J.N."/>
            <person name="Lee S.S."/>
        </authorList>
    </citation>
    <scope>NUCLEOTIDE SEQUENCE [LARGE SCALE GENOMIC DNA]</scope>
    <source>
        <strain evidence="3 4">MJW-29</strain>
    </source>
</reference>
<dbReference type="CDD" id="cd02440">
    <property type="entry name" value="AdoMet_MTases"/>
    <property type="match status" value="1"/>
</dbReference>
<evidence type="ECO:0000313" key="3">
    <source>
        <dbReference type="EMBL" id="MEW9921175.1"/>
    </source>
</evidence>
<accession>A0ABV3RQB5</accession>
<evidence type="ECO:0000313" key="4">
    <source>
        <dbReference type="Proteomes" id="UP001556098"/>
    </source>
</evidence>
<dbReference type="EMBL" id="JBFNXX010000013">
    <property type="protein sequence ID" value="MEW9921175.1"/>
    <property type="molecule type" value="Genomic_DNA"/>
</dbReference>
<organism evidence="3 4">
    <name type="scientific">Sulfitobacter sediminis</name>
    <dbReference type="NCBI Taxonomy" id="3234186"/>
    <lineage>
        <taxon>Bacteria</taxon>
        <taxon>Pseudomonadati</taxon>
        <taxon>Pseudomonadota</taxon>
        <taxon>Alphaproteobacteria</taxon>
        <taxon>Rhodobacterales</taxon>
        <taxon>Roseobacteraceae</taxon>
        <taxon>Sulfitobacter</taxon>
    </lineage>
</organism>
<dbReference type="InterPro" id="IPR050447">
    <property type="entry name" value="Erg6_SMT_methyltransf"/>
</dbReference>
<dbReference type="GO" id="GO:0008168">
    <property type="term" value="F:methyltransferase activity"/>
    <property type="evidence" value="ECO:0007669"/>
    <property type="project" value="UniProtKB-KW"/>
</dbReference>
<dbReference type="Pfam" id="PF08241">
    <property type="entry name" value="Methyltransf_11"/>
    <property type="match status" value="1"/>
</dbReference>
<dbReference type="EC" id="2.1.1.-" evidence="3"/>
<dbReference type="RefSeq" id="WP_367878876.1">
    <property type="nucleotide sequence ID" value="NZ_JBFNXX010000013.1"/>
</dbReference>
<dbReference type="Gene3D" id="3.40.50.150">
    <property type="entry name" value="Vaccinia Virus protein VP39"/>
    <property type="match status" value="1"/>
</dbReference>
<dbReference type="PANTHER" id="PTHR44068">
    <property type="entry name" value="ZGC:194242"/>
    <property type="match status" value="1"/>
</dbReference>
<dbReference type="GO" id="GO:0032259">
    <property type="term" value="P:methylation"/>
    <property type="evidence" value="ECO:0007669"/>
    <property type="project" value="UniProtKB-KW"/>
</dbReference>
<dbReference type="InterPro" id="IPR029063">
    <property type="entry name" value="SAM-dependent_MTases_sf"/>
</dbReference>